<keyword evidence="2" id="KW-0812">Transmembrane</keyword>
<organism evidence="3 4">
    <name type="scientific">Halogeometricum borinquense</name>
    <dbReference type="NCBI Taxonomy" id="60847"/>
    <lineage>
        <taxon>Archaea</taxon>
        <taxon>Methanobacteriati</taxon>
        <taxon>Methanobacteriota</taxon>
        <taxon>Stenosarchaea group</taxon>
        <taxon>Halobacteria</taxon>
        <taxon>Halobacteriales</taxon>
        <taxon>Haloferacaceae</taxon>
        <taxon>Halogeometricum</taxon>
    </lineage>
</organism>
<feature type="transmembrane region" description="Helical" evidence="2">
    <location>
        <begin position="117"/>
        <end position="143"/>
    </location>
</feature>
<name>A0A482T9Z2_9EURY</name>
<keyword evidence="2" id="KW-0472">Membrane</keyword>
<reference evidence="3 4" key="1">
    <citation type="submission" date="2018-12" db="EMBL/GenBank/DDBJ databases">
        <title>Genome analysis provides insights into bioremediation potentialities of Halogeometricum borinquense strain N11.</title>
        <authorList>
            <person name="Najjari A."/>
            <person name="Youssef N."/>
            <person name="Fhoula I."/>
            <person name="Ben Dhia O."/>
            <person name="Mahjoubi M."/>
            <person name="Ouzari H.I."/>
            <person name="Cherif A."/>
        </authorList>
    </citation>
    <scope>NUCLEOTIDE SEQUENCE [LARGE SCALE GENOMIC DNA]</scope>
    <source>
        <strain evidence="3 4">N11</strain>
    </source>
</reference>
<evidence type="ECO:0000313" key="4">
    <source>
        <dbReference type="Proteomes" id="UP000294028"/>
    </source>
</evidence>
<feature type="transmembrane region" description="Helical" evidence="2">
    <location>
        <begin position="20"/>
        <end position="45"/>
    </location>
</feature>
<evidence type="ECO:0000256" key="1">
    <source>
        <dbReference type="SAM" id="MobiDB-lite"/>
    </source>
</evidence>
<feature type="transmembrane region" description="Helical" evidence="2">
    <location>
        <begin position="198"/>
        <end position="216"/>
    </location>
</feature>
<evidence type="ECO:0000313" key="3">
    <source>
        <dbReference type="EMBL" id="RYJ12996.1"/>
    </source>
</evidence>
<dbReference type="Proteomes" id="UP000294028">
    <property type="component" value="Unassembled WGS sequence"/>
</dbReference>
<gene>
    <name evidence="3" type="ORF">ELS19_02780</name>
</gene>
<dbReference type="EMBL" id="RZHH01000002">
    <property type="protein sequence ID" value="RYJ12996.1"/>
    <property type="molecule type" value="Genomic_DNA"/>
</dbReference>
<comment type="caution">
    <text evidence="3">The sequence shown here is derived from an EMBL/GenBank/DDBJ whole genome shotgun (WGS) entry which is preliminary data.</text>
</comment>
<feature type="region of interest" description="Disordered" evidence="1">
    <location>
        <begin position="224"/>
        <end position="254"/>
    </location>
</feature>
<feature type="transmembrane region" description="Helical" evidence="2">
    <location>
        <begin position="168"/>
        <end position="192"/>
    </location>
</feature>
<protein>
    <submittedName>
        <fullName evidence="3">DUF4013 domain-containing protein</fullName>
    </submittedName>
</protein>
<proteinExistence type="predicted"/>
<dbReference type="RefSeq" id="WP_129783490.1">
    <property type="nucleotide sequence ID" value="NZ_RZHH01000002.1"/>
</dbReference>
<dbReference type="InterPro" id="IPR025098">
    <property type="entry name" value="DUF4013"/>
</dbReference>
<accession>A0A482T9Z2</accession>
<evidence type="ECO:0000256" key="2">
    <source>
        <dbReference type="SAM" id="Phobius"/>
    </source>
</evidence>
<dbReference type="AlphaFoldDB" id="A0A482T9Z2"/>
<dbReference type="Pfam" id="PF13197">
    <property type="entry name" value="DUF4013"/>
    <property type="match status" value="1"/>
</dbReference>
<sequence>MFDALADLRELLDRDRTDTLVVGTLLSLATVSAPVVGVLLLGYAVRAIRYRVRGDGVPAFDGWRSIFRDGLRVAVTTGPLHAPSVAIITVVGYDRMLRGASSLAYIGHYAFSPDYGAVAALVAVAFLELAGGFLSVATLVALASSDTMGRHLLTDVVAVARRRRFHRVFGLVLGVGVAARFARLALGVIPFVGEPLGAVVSFVALVVAASALAGVVSRDGGDPLASPLSDTAPADGVDAGGTDGRLSEEHLSEV</sequence>
<feature type="transmembrane region" description="Helical" evidence="2">
    <location>
        <begin position="73"/>
        <end position="93"/>
    </location>
</feature>
<keyword evidence="2" id="KW-1133">Transmembrane helix</keyword>
<feature type="compositionally biased region" description="Basic and acidic residues" evidence="1">
    <location>
        <begin position="245"/>
        <end position="254"/>
    </location>
</feature>